<protein>
    <submittedName>
        <fullName evidence="1">Uncharacterized protein</fullName>
    </submittedName>
</protein>
<name>A0A7K1LAD1_9ACTN</name>
<dbReference type="AlphaFoldDB" id="A0A7K1LAD1"/>
<sequence>MTTPVDLSPQLAGLRAEFPDVMIFYTQPPETRPVWWATRGGVTGHRMDEGDGFTASSADELRELLRAAAKGHANRGSSSARR</sequence>
<proteinExistence type="predicted"/>
<dbReference type="Proteomes" id="UP000432015">
    <property type="component" value="Unassembled WGS sequence"/>
</dbReference>
<evidence type="ECO:0000313" key="1">
    <source>
        <dbReference type="EMBL" id="MUN41379.1"/>
    </source>
</evidence>
<gene>
    <name evidence="1" type="ORF">GNZ18_33015</name>
</gene>
<dbReference type="RefSeq" id="WP_156220551.1">
    <property type="nucleotide sequence ID" value="NZ_WOFH01000014.1"/>
</dbReference>
<reference evidence="1 2" key="1">
    <citation type="submission" date="2019-11" db="EMBL/GenBank/DDBJ databases">
        <authorList>
            <person name="Cao P."/>
        </authorList>
    </citation>
    <scope>NUCLEOTIDE SEQUENCE [LARGE SCALE GENOMIC DNA]</scope>
    <source>
        <strain evidence="1 2">NEAU-AAG5</strain>
    </source>
</reference>
<keyword evidence="2" id="KW-1185">Reference proteome</keyword>
<comment type="caution">
    <text evidence="1">The sequence shown here is derived from an EMBL/GenBank/DDBJ whole genome shotgun (WGS) entry which is preliminary data.</text>
</comment>
<evidence type="ECO:0000313" key="2">
    <source>
        <dbReference type="Proteomes" id="UP000432015"/>
    </source>
</evidence>
<dbReference type="EMBL" id="WOFH01000014">
    <property type="protein sequence ID" value="MUN41379.1"/>
    <property type="molecule type" value="Genomic_DNA"/>
</dbReference>
<accession>A0A7K1LAD1</accession>
<organism evidence="1 2">
    <name type="scientific">Actinomadura litoris</name>
    <dbReference type="NCBI Taxonomy" id="2678616"/>
    <lineage>
        <taxon>Bacteria</taxon>
        <taxon>Bacillati</taxon>
        <taxon>Actinomycetota</taxon>
        <taxon>Actinomycetes</taxon>
        <taxon>Streptosporangiales</taxon>
        <taxon>Thermomonosporaceae</taxon>
        <taxon>Actinomadura</taxon>
    </lineage>
</organism>